<dbReference type="SUPFAM" id="SSF52540">
    <property type="entry name" value="P-loop containing nucleoside triphosphate hydrolases"/>
    <property type="match status" value="1"/>
</dbReference>
<proteinExistence type="predicted"/>
<dbReference type="PROSITE" id="PS51257">
    <property type="entry name" value="PROKAR_LIPOPROTEIN"/>
    <property type="match status" value="1"/>
</dbReference>
<dbReference type="GO" id="GO:0003690">
    <property type="term" value="F:double-stranded DNA binding"/>
    <property type="evidence" value="ECO:0007669"/>
    <property type="project" value="TreeGrafter"/>
</dbReference>
<dbReference type="GO" id="GO:0006312">
    <property type="term" value="P:mitotic recombination"/>
    <property type="evidence" value="ECO:0007669"/>
    <property type="project" value="TreeGrafter"/>
</dbReference>
<organism evidence="4 5">
    <name type="scientific">Haemonchus contortus</name>
    <name type="common">Barber pole worm</name>
    <dbReference type="NCBI Taxonomy" id="6289"/>
    <lineage>
        <taxon>Eukaryota</taxon>
        <taxon>Metazoa</taxon>
        <taxon>Ecdysozoa</taxon>
        <taxon>Nematoda</taxon>
        <taxon>Chromadorea</taxon>
        <taxon>Rhabditida</taxon>
        <taxon>Rhabditina</taxon>
        <taxon>Rhabditomorpha</taxon>
        <taxon>Strongyloidea</taxon>
        <taxon>Trichostrongylidae</taxon>
        <taxon>Haemonchus</taxon>
    </lineage>
</organism>
<dbReference type="GO" id="GO:0042148">
    <property type="term" value="P:DNA strand invasion"/>
    <property type="evidence" value="ECO:0007669"/>
    <property type="project" value="TreeGrafter"/>
</dbReference>
<name>A0A7I5E8T7_HAECO</name>
<dbReference type="PROSITE" id="PS50162">
    <property type="entry name" value="RECA_2"/>
    <property type="match status" value="1"/>
</dbReference>
<keyword evidence="2" id="KW-0067">ATP-binding</keyword>
<reference evidence="5" key="1">
    <citation type="submission" date="2020-12" db="UniProtKB">
        <authorList>
            <consortium name="WormBaseParasite"/>
        </authorList>
    </citation>
    <scope>IDENTIFICATION</scope>
    <source>
        <strain evidence="5">MHco3</strain>
    </source>
</reference>
<dbReference type="GO" id="GO:0003697">
    <property type="term" value="F:single-stranded DNA binding"/>
    <property type="evidence" value="ECO:0007669"/>
    <property type="project" value="TreeGrafter"/>
</dbReference>
<dbReference type="InterPro" id="IPR027417">
    <property type="entry name" value="P-loop_NTPase"/>
</dbReference>
<evidence type="ECO:0000313" key="5">
    <source>
        <dbReference type="WBParaSite" id="HCON_00073760-00001"/>
    </source>
</evidence>
<dbReference type="OrthoDB" id="5849111at2759"/>
<dbReference type="OMA" id="CESSIPT"/>
<dbReference type="Pfam" id="PF08423">
    <property type="entry name" value="Rad51"/>
    <property type="match status" value="1"/>
</dbReference>
<evidence type="ECO:0000259" key="3">
    <source>
        <dbReference type="PROSITE" id="PS50162"/>
    </source>
</evidence>
<sequence>MSRCPPVIFHNARELLDFESSSSGPLSSGCPLLDDLIGGGFLPGTVTEISGEAGCGKSQICMQLAATSIANGLDVVCVETERGFSVKRVHQMLEFRAENVEEALQHLLISSPSTIEQFMHVLTKLEQSTEELSKTSVLVIDSIATFFRGRLHREDLQNWRRVLVILCNVAIRHNVAVIYVNHVASRKDPSSEEWATAPFLFHVLARRPTIRIWLKRASDGPKTSRSITLMKSPFSPKLSAEFFITNSGVSLLADDKSN</sequence>
<evidence type="ECO:0000313" key="4">
    <source>
        <dbReference type="Proteomes" id="UP000025227"/>
    </source>
</evidence>
<accession>A0A7I5E8T7</accession>
<dbReference type="Gene3D" id="3.40.50.300">
    <property type="entry name" value="P-loop containing nucleotide triphosphate hydrolases"/>
    <property type="match status" value="1"/>
</dbReference>
<dbReference type="GO" id="GO:0140664">
    <property type="term" value="F:ATP-dependent DNA damage sensor activity"/>
    <property type="evidence" value="ECO:0007669"/>
    <property type="project" value="InterPro"/>
</dbReference>
<dbReference type="InterPro" id="IPR020588">
    <property type="entry name" value="RecA_ATP-bd"/>
</dbReference>
<dbReference type="Proteomes" id="UP000025227">
    <property type="component" value="Unplaced"/>
</dbReference>
<keyword evidence="4" id="KW-1185">Reference proteome</keyword>
<dbReference type="SMART" id="SM00382">
    <property type="entry name" value="AAA"/>
    <property type="match status" value="1"/>
</dbReference>
<dbReference type="GO" id="GO:0000150">
    <property type="term" value="F:DNA strand exchange activity"/>
    <property type="evidence" value="ECO:0007669"/>
    <property type="project" value="TreeGrafter"/>
</dbReference>
<protein>
    <submittedName>
        <fullName evidence="5">RECA_2 domain-containing protein</fullName>
    </submittedName>
</protein>
<dbReference type="InterPro" id="IPR003593">
    <property type="entry name" value="AAA+_ATPase"/>
</dbReference>
<dbReference type="PANTHER" id="PTHR22942:SF66">
    <property type="entry name" value="RE19845P"/>
    <property type="match status" value="1"/>
</dbReference>
<dbReference type="AlphaFoldDB" id="A0A7I5E8T7"/>
<evidence type="ECO:0000256" key="2">
    <source>
        <dbReference type="ARBA" id="ARBA00022840"/>
    </source>
</evidence>
<dbReference type="GO" id="GO:0000730">
    <property type="term" value="P:DNA recombinase assembly"/>
    <property type="evidence" value="ECO:0007669"/>
    <property type="project" value="TreeGrafter"/>
</dbReference>
<dbReference type="PANTHER" id="PTHR22942">
    <property type="entry name" value="RECA/RAD51/RADA DNA STRAND-PAIRING FAMILY MEMBER"/>
    <property type="match status" value="1"/>
</dbReference>
<dbReference type="WBParaSite" id="HCON_00073760-00001">
    <property type="protein sequence ID" value="HCON_00073760-00001"/>
    <property type="gene ID" value="HCON_00073760"/>
</dbReference>
<dbReference type="GO" id="GO:0005524">
    <property type="term" value="F:ATP binding"/>
    <property type="evidence" value="ECO:0007669"/>
    <property type="project" value="UniProtKB-KW"/>
</dbReference>
<dbReference type="InterPro" id="IPR013632">
    <property type="entry name" value="Rad51_C"/>
</dbReference>
<evidence type="ECO:0000256" key="1">
    <source>
        <dbReference type="ARBA" id="ARBA00022741"/>
    </source>
</evidence>
<feature type="domain" description="RecA family profile 1" evidence="3">
    <location>
        <begin position="22"/>
        <end position="183"/>
    </location>
</feature>
<keyword evidence="1" id="KW-0547">Nucleotide-binding</keyword>